<feature type="domain" description="Response regulatory" evidence="2">
    <location>
        <begin position="4"/>
        <end position="120"/>
    </location>
</feature>
<accession>A0ABS3FUP8</accession>
<dbReference type="InterPro" id="IPR001633">
    <property type="entry name" value="EAL_dom"/>
</dbReference>
<dbReference type="SMART" id="SM00052">
    <property type="entry name" value="EAL"/>
    <property type="match status" value="1"/>
</dbReference>
<dbReference type="Proteomes" id="UP000664844">
    <property type="component" value="Unassembled WGS sequence"/>
</dbReference>
<protein>
    <submittedName>
        <fullName evidence="5">EAL domain-containing protein</fullName>
    </submittedName>
</protein>
<dbReference type="Pfam" id="PF00990">
    <property type="entry name" value="GGDEF"/>
    <property type="match status" value="1"/>
</dbReference>
<sequence>MNKKILIVEDENSFRKTVIKILSSEGFEVIGAENGSIGVNLAQTEQPDLILCDIIMPGLDGYEVLTILQQDPTTAMIPFICLTAQEDRSSMRRGMELGASDYLTKPFTRTELMGAIASQLGKRERLKQEQKIALEEAIGQLNDLVYYDSLTNLPNRLMLRDRFERTLPDDPDQPSFIPVAILSLDQLNRFNNTLGTDYSDLLLQAVTERTLRYVGPNATVARLNSEQLALILPPLTEKQQIEETARRILALFSTFFSILNDEVFLTSSIGIAVYPDDGQEIDSLLKSANLAMHQAKEQGGNCYQLYTSAIEEKSYDRLMLEMNLRQALDRNEFILYYQPQVNLKTGKIVAAEALIRWLHPERGLISPAEFIPIAEETGMIVRIDEWVLQNACEQAQIWQQAGYQLTIAVNLSGLQFNQPGLTQRVIHIIRESQVNPCHVEIELTESALVHNPELAICILRDLKDFSLQLSLDDFGTGYSSLSYLQQFPFDTLKIDRSFVRDLMNSAKNAAIINAIIQLARQLNLKVIAEGVETREQYDFLLENNCDLIQGYYFSPPLAIDAFEEFLSERQHHSSFVKDL</sequence>
<gene>
    <name evidence="5" type="ORF">J0895_17620</name>
</gene>
<dbReference type="CDD" id="cd01949">
    <property type="entry name" value="GGDEF"/>
    <property type="match status" value="1"/>
</dbReference>
<dbReference type="PANTHER" id="PTHR33121:SF71">
    <property type="entry name" value="OXYGEN SENSOR PROTEIN DOSP"/>
    <property type="match status" value="1"/>
</dbReference>
<dbReference type="InterPro" id="IPR011006">
    <property type="entry name" value="CheY-like_superfamily"/>
</dbReference>
<dbReference type="PROSITE" id="PS50110">
    <property type="entry name" value="RESPONSE_REGULATORY"/>
    <property type="match status" value="1"/>
</dbReference>
<dbReference type="Pfam" id="PF00563">
    <property type="entry name" value="EAL"/>
    <property type="match status" value="1"/>
</dbReference>
<dbReference type="SMART" id="SM00267">
    <property type="entry name" value="GGDEF"/>
    <property type="match status" value="1"/>
</dbReference>
<dbReference type="PROSITE" id="PS50887">
    <property type="entry name" value="GGDEF"/>
    <property type="match status" value="1"/>
</dbReference>
<dbReference type="InterPro" id="IPR029787">
    <property type="entry name" value="Nucleotide_cyclase"/>
</dbReference>
<dbReference type="NCBIfam" id="TIGR00254">
    <property type="entry name" value="GGDEF"/>
    <property type="match status" value="1"/>
</dbReference>
<dbReference type="RefSeq" id="WP_207089319.1">
    <property type="nucleotide sequence ID" value="NZ_JAFLQW010000463.1"/>
</dbReference>
<dbReference type="CDD" id="cd01948">
    <property type="entry name" value="EAL"/>
    <property type="match status" value="1"/>
</dbReference>
<dbReference type="InterPro" id="IPR035919">
    <property type="entry name" value="EAL_sf"/>
</dbReference>
<organism evidence="5 6">
    <name type="scientific">Phormidium pseudopriestleyi FRX01</name>
    <dbReference type="NCBI Taxonomy" id="1759528"/>
    <lineage>
        <taxon>Bacteria</taxon>
        <taxon>Bacillati</taxon>
        <taxon>Cyanobacteriota</taxon>
        <taxon>Cyanophyceae</taxon>
        <taxon>Oscillatoriophycideae</taxon>
        <taxon>Oscillatoriales</taxon>
        <taxon>Oscillatoriaceae</taxon>
        <taxon>Phormidium</taxon>
    </lineage>
</organism>
<dbReference type="SUPFAM" id="SSF55073">
    <property type="entry name" value="Nucleotide cyclase"/>
    <property type="match status" value="1"/>
</dbReference>
<dbReference type="InterPro" id="IPR000160">
    <property type="entry name" value="GGDEF_dom"/>
</dbReference>
<evidence type="ECO:0000259" key="3">
    <source>
        <dbReference type="PROSITE" id="PS50883"/>
    </source>
</evidence>
<evidence type="ECO:0000259" key="4">
    <source>
        <dbReference type="PROSITE" id="PS50887"/>
    </source>
</evidence>
<dbReference type="PANTHER" id="PTHR33121">
    <property type="entry name" value="CYCLIC DI-GMP PHOSPHODIESTERASE PDEF"/>
    <property type="match status" value="1"/>
</dbReference>
<dbReference type="SUPFAM" id="SSF141868">
    <property type="entry name" value="EAL domain-like"/>
    <property type="match status" value="1"/>
</dbReference>
<dbReference type="Gene3D" id="3.40.50.2300">
    <property type="match status" value="1"/>
</dbReference>
<evidence type="ECO:0000259" key="2">
    <source>
        <dbReference type="PROSITE" id="PS50110"/>
    </source>
</evidence>
<dbReference type="Gene3D" id="3.30.70.270">
    <property type="match status" value="1"/>
</dbReference>
<name>A0ABS3FUP8_9CYAN</name>
<dbReference type="InterPro" id="IPR050706">
    <property type="entry name" value="Cyclic-di-GMP_PDE-like"/>
</dbReference>
<dbReference type="Pfam" id="PF00072">
    <property type="entry name" value="Response_reg"/>
    <property type="match status" value="1"/>
</dbReference>
<feature type="domain" description="EAL" evidence="3">
    <location>
        <begin position="317"/>
        <end position="570"/>
    </location>
</feature>
<feature type="domain" description="GGDEF" evidence="4">
    <location>
        <begin position="175"/>
        <end position="308"/>
    </location>
</feature>
<dbReference type="InterPro" id="IPR001789">
    <property type="entry name" value="Sig_transdc_resp-reg_receiver"/>
</dbReference>
<comment type="caution">
    <text evidence="5">The sequence shown here is derived from an EMBL/GenBank/DDBJ whole genome shotgun (WGS) entry which is preliminary data.</text>
</comment>
<keyword evidence="6" id="KW-1185">Reference proteome</keyword>
<evidence type="ECO:0000313" key="6">
    <source>
        <dbReference type="Proteomes" id="UP000664844"/>
    </source>
</evidence>
<dbReference type="Gene3D" id="3.20.20.450">
    <property type="entry name" value="EAL domain"/>
    <property type="match status" value="1"/>
</dbReference>
<evidence type="ECO:0000313" key="5">
    <source>
        <dbReference type="EMBL" id="MBO0350849.1"/>
    </source>
</evidence>
<dbReference type="SUPFAM" id="SSF52172">
    <property type="entry name" value="CheY-like"/>
    <property type="match status" value="1"/>
</dbReference>
<dbReference type="SMART" id="SM00448">
    <property type="entry name" value="REC"/>
    <property type="match status" value="1"/>
</dbReference>
<feature type="modified residue" description="4-aspartylphosphate" evidence="1">
    <location>
        <position position="53"/>
    </location>
</feature>
<keyword evidence="1" id="KW-0597">Phosphoprotein</keyword>
<reference evidence="5 6" key="1">
    <citation type="submission" date="2021-03" db="EMBL/GenBank/DDBJ databases">
        <title>Metabolic Capacity of the Antarctic Cyanobacterium Phormidium pseudopriestleyi that Sustains Oxygenic Photosynthesis in the Presence of Hydrogen Sulfide.</title>
        <authorList>
            <person name="Lumian J.E."/>
            <person name="Jungblut A.D."/>
            <person name="Dillon M.L."/>
            <person name="Hawes I."/>
            <person name="Doran P.T."/>
            <person name="Mackey T.J."/>
            <person name="Dick G.J."/>
            <person name="Grettenberger C.L."/>
            <person name="Sumner D.Y."/>
        </authorList>
    </citation>
    <scope>NUCLEOTIDE SEQUENCE [LARGE SCALE GENOMIC DNA]</scope>
    <source>
        <strain evidence="5 6">FRX01</strain>
    </source>
</reference>
<dbReference type="InterPro" id="IPR043128">
    <property type="entry name" value="Rev_trsase/Diguanyl_cyclase"/>
</dbReference>
<dbReference type="EMBL" id="JAFLQW010000463">
    <property type="protein sequence ID" value="MBO0350849.1"/>
    <property type="molecule type" value="Genomic_DNA"/>
</dbReference>
<proteinExistence type="predicted"/>
<dbReference type="PROSITE" id="PS50883">
    <property type="entry name" value="EAL"/>
    <property type="match status" value="1"/>
</dbReference>
<evidence type="ECO:0000256" key="1">
    <source>
        <dbReference type="PROSITE-ProRule" id="PRU00169"/>
    </source>
</evidence>